<gene>
    <name evidence="3" type="ordered locus">Toce_1120</name>
</gene>
<name>D9S3A4_THEOJ</name>
<organism evidence="3 4">
    <name type="scientific">Thermosediminibacter oceani (strain ATCC BAA-1034 / DSM 16646 / JW/IW-1228P)</name>
    <dbReference type="NCBI Taxonomy" id="555079"/>
    <lineage>
        <taxon>Bacteria</taxon>
        <taxon>Bacillati</taxon>
        <taxon>Bacillota</taxon>
        <taxon>Clostridia</taxon>
        <taxon>Thermosediminibacterales</taxon>
        <taxon>Thermosediminibacteraceae</taxon>
        <taxon>Thermosediminibacter</taxon>
    </lineage>
</organism>
<dbReference type="InterPro" id="IPR009875">
    <property type="entry name" value="PilZ_domain"/>
</dbReference>
<dbReference type="Gene3D" id="2.40.10.220">
    <property type="entry name" value="predicted glycosyltransferase like domains"/>
    <property type="match status" value="1"/>
</dbReference>
<dbReference type="Pfam" id="PF12945">
    <property type="entry name" value="PilZNR"/>
    <property type="match status" value="1"/>
</dbReference>
<dbReference type="OrthoDB" id="9783080at2"/>
<dbReference type="GO" id="GO:0035438">
    <property type="term" value="F:cyclic-di-GMP binding"/>
    <property type="evidence" value="ECO:0007669"/>
    <property type="project" value="InterPro"/>
</dbReference>
<feature type="domain" description="PilZ" evidence="1">
    <location>
        <begin position="97"/>
        <end position="200"/>
    </location>
</feature>
<dbReference type="InterPro" id="IPR009926">
    <property type="entry name" value="T3SS_YcgR_PilZN"/>
</dbReference>
<reference evidence="3 4" key="1">
    <citation type="journal article" date="2010" name="Stand. Genomic Sci.">
        <title>Complete genome sequence of Thermosediminibacter oceani type strain (JW/IW-1228P).</title>
        <authorList>
            <person name="Pitluck S."/>
            <person name="Yasawong M."/>
            <person name="Munk C."/>
            <person name="Nolan M."/>
            <person name="Lapidus A."/>
            <person name="Lucas S."/>
            <person name="Glavina Del Rio T."/>
            <person name="Tice H."/>
            <person name="Cheng J.F."/>
            <person name="Bruce D."/>
            <person name="Detter C."/>
            <person name="Tapia R."/>
            <person name="Han C."/>
            <person name="Goodwin L."/>
            <person name="Liolios K."/>
            <person name="Ivanova N."/>
            <person name="Mavromatis K."/>
            <person name="Mikhailova N."/>
            <person name="Pati A."/>
            <person name="Chen A."/>
            <person name="Palaniappan K."/>
            <person name="Land M."/>
            <person name="Hauser L."/>
            <person name="Chang Y.J."/>
            <person name="Jeffries C.D."/>
            <person name="Rohde M."/>
            <person name="Spring S."/>
            <person name="Sikorski J."/>
            <person name="Goker M."/>
            <person name="Woyke T."/>
            <person name="Bristow J."/>
            <person name="Eisen J.A."/>
            <person name="Markowitz V."/>
            <person name="Hugenholtz P."/>
            <person name="Kyrpides N.C."/>
            <person name="Klenk H.P."/>
        </authorList>
    </citation>
    <scope>NUCLEOTIDE SEQUENCE [LARGE SCALE GENOMIC DNA]</scope>
    <source>
        <strain evidence="4">ATCC BAA-1034 / DSM 16646 / JW/IW-1228P</strain>
    </source>
</reference>
<evidence type="ECO:0000313" key="4">
    <source>
        <dbReference type="Proteomes" id="UP000000272"/>
    </source>
</evidence>
<dbReference type="RefSeq" id="WP_013275921.1">
    <property type="nucleotide sequence ID" value="NC_014377.1"/>
</dbReference>
<dbReference type="Proteomes" id="UP000000272">
    <property type="component" value="Chromosome"/>
</dbReference>
<dbReference type="Pfam" id="PF07238">
    <property type="entry name" value="PilZ"/>
    <property type="match status" value="1"/>
</dbReference>
<dbReference type="STRING" id="555079.Toce_1120"/>
<dbReference type="HOGENOM" id="CLU_086342_0_1_9"/>
<keyword evidence="4" id="KW-1185">Reference proteome</keyword>
<dbReference type="KEGG" id="toc:Toce_1120"/>
<dbReference type="EMBL" id="CP002131">
    <property type="protein sequence ID" value="ADL07881.1"/>
    <property type="molecule type" value="Genomic_DNA"/>
</dbReference>
<sequence>MKNMHLEVGMKVEIEVIRDDQNITLPTKVEDFDGDRILLGMPFFEGKLFFLKSDELVRIYYAKNSSFYFVKARVVDKKYAPIPIIAVELLGPPEKNQRRGYFRLQVSLNVKIRPEGTENWINAYVIDLSASGAMIYFRKEIEKGQIVEIKLQLDSKELNLKAKVVRITKDPGRRISPYNMGVQFIDIEEHIRDEIIKFVLSEQRKLRKKGCI</sequence>
<protein>
    <submittedName>
        <fullName evidence="3">Type IV pilus assembly PilZ</fullName>
    </submittedName>
</protein>
<proteinExistence type="predicted"/>
<dbReference type="AlphaFoldDB" id="D9S3A4"/>
<dbReference type="eggNOG" id="COG5581">
    <property type="taxonomic scope" value="Bacteria"/>
</dbReference>
<dbReference type="SUPFAM" id="SSF141371">
    <property type="entry name" value="PilZ domain-like"/>
    <property type="match status" value="1"/>
</dbReference>
<evidence type="ECO:0000259" key="2">
    <source>
        <dbReference type="Pfam" id="PF12945"/>
    </source>
</evidence>
<accession>D9S3A4</accession>
<evidence type="ECO:0000259" key="1">
    <source>
        <dbReference type="Pfam" id="PF07238"/>
    </source>
</evidence>
<feature type="domain" description="Type III secretion system flagellar brake protein YcgR PilZN" evidence="2">
    <location>
        <begin position="7"/>
        <end position="88"/>
    </location>
</feature>
<evidence type="ECO:0000313" key="3">
    <source>
        <dbReference type="EMBL" id="ADL07881.1"/>
    </source>
</evidence>